<evidence type="ECO:0000259" key="4">
    <source>
        <dbReference type="Pfam" id="PF00931"/>
    </source>
</evidence>
<keyword evidence="3" id="KW-0611">Plant defense</keyword>
<dbReference type="InterPro" id="IPR056789">
    <property type="entry name" value="LRR_R13L1-DRL21"/>
</dbReference>
<dbReference type="PANTHER" id="PTHR36766">
    <property type="entry name" value="PLANT BROAD-SPECTRUM MILDEW RESISTANCE PROTEIN RPW8"/>
    <property type="match status" value="1"/>
</dbReference>
<dbReference type="Gene3D" id="1.10.10.10">
    <property type="entry name" value="Winged helix-like DNA-binding domain superfamily/Winged helix DNA-binding domain"/>
    <property type="match status" value="1"/>
</dbReference>
<dbReference type="PANTHER" id="PTHR36766:SF64">
    <property type="entry name" value="OS12G0206100 PROTEIN"/>
    <property type="match status" value="1"/>
</dbReference>
<dbReference type="InterPro" id="IPR002182">
    <property type="entry name" value="NB-ARC"/>
</dbReference>
<evidence type="ECO:0000256" key="3">
    <source>
        <dbReference type="ARBA" id="ARBA00022821"/>
    </source>
</evidence>
<accession>A0A9R1AD74</accession>
<dbReference type="InterPro" id="IPR042197">
    <property type="entry name" value="Apaf_helical"/>
</dbReference>
<dbReference type="InterPro" id="IPR058922">
    <property type="entry name" value="WHD_DRP"/>
</dbReference>
<organism evidence="7 8">
    <name type="scientific">Triticum turgidum subsp. durum</name>
    <name type="common">Durum wheat</name>
    <name type="synonym">Triticum durum</name>
    <dbReference type="NCBI Taxonomy" id="4567"/>
    <lineage>
        <taxon>Eukaryota</taxon>
        <taxon>Viridiplantae</taxon>
        <taxon>Streptophyta</taxon>
        <taxon>Embryophyta</taxon>
        <taxon>Tracheophyta</taxon>
        <taxon>Spermatophyta</taxon>
        <taxon>Magnoliopsida</taxon>
        <taxon>Liliopsida</taxon>
        <taxon>Poales</taxon>
        <taxon>Poaceae</taxon>
        <taxon>BOP clade</taxon>
        <taxon>Pooideae</taxon>
        <taxon>Triticodae</taxon>
        <taxon>Triticeae</taxon>
        <taxon>Triticinae</taxon>
        <taxon>Triticum</taxon>
    </lineage>
</organism>
<dbReference type="InterPro" id="IPR032675">
    <property type="entry name" value="LRR_dom_sf"/>
</dbReference>
<proteinExistence type="predicted"/>
<dbReference type="Proteomes" id="UP000324705">
    <property type="component" value="Chromosome 7B"/>
</dbReference>
<gene>
    <name evidence="7" type="ORF">TRITD_7Bv1G230480</name>
</gene>
<dbReference type="Gene3D" id="1.10.8.430">
    <property type="entry name" value="Helical domain of apoptotic protease-activating factors"/>
    <property type="match status" value="1"/>
</dbReference>
<reference evidence="7 8" key="1">
    <citation type="submission" date="2017-09" db="EMBL/GenBank/DDBJ databases">
        <authorList>
            <consortium name="International Durum Wheat Genome Sequencing Consortium (IDWGSC)"/>
            <person name="Milanesi L."/>
        </authorList>
    </citation>
    <scope>NUCLEOTIDE SEQUENCE [LARGE SCALE GENOMIC DNA]</scope>
    <source>
        <strain evidence="8">cv. Svevo</strain>
    </source>
</reference>
<protein>
    <recommendedName>
        <fullName evidence="9">NB-ARC domain-containing protein</fullName>
    </recommendedName>
</protein>
<dbReference type="Gene3D" id="3.40.50.300">
    <property type="entry name" value="P-loop containing nucleotide triphosphate hydrolases"/>
    <property type="match status" value="1"/>
</dbReference>
<feature type="domain" description="R13L1/DRL21-like LRR repeat region" evidence="6">
    <location>
        <begin position="737"/>
        <end position="868"/>
    </location>
</feature>
<dbReference type="Pfam" id="PF25019">
    <property type="entry name" value="LRR_R13L1-DRL21"/>
    <property type="match status" value="1"/>
</dbReference>
<dbReference type="SUPFAM" id="SSF52540">
    <property type="entry name" value="P-loop containing nucleoside triphosphate hydrolases"/>
    <property type="match status" value="1"/>
</dbReference>
<dbReference type="SUPFAM" id="SSF52058">
    <property type="entry name" value="L domain-like"/>
    <property type="match status" value="2"/>
</dbReference>
<dbReference type="GO" id="GO:0043531">
    <property type="term" value="F:ADP binding"/>
    <property type="evidence" value="ECO:0007669"/>
    <property type="project" value="InterPro"/>
</dbReference>
<dbReference type="AlphaFoldDB" id="A0A9R1AD74"/>
<dbReference type="Gramene" id="TRITD7Bv1G230480.1">
    <property type="protein sequence ID" value="TRITD7Bv1G230480.1"/>
    <property type="gene ID" value="TRITD7Bv1G230480"/>
</dbReference>
<dbReference type="GO" id="GO:0006952">
    <property type="term" value="P:defense response"/>
    <property type="evidence" value="ECO:0007669"/>
    <property type="project" value="UniProtKB-KW"/>
</dbReference>
<evidence type="ECO:0000259" key="6">
    <source>
        <dbReference type="Pfam" id="PF25019"/>
    </source>
</evidence>
<name>A0A9R1AD74_TRITD</name>
<dbReference type="Pfam" id="PF23559">
    <property type="entry name" value="WHD_DRP"/>
    <property type="match status" value="1"/>
</dbReference>
<keyword evidence="1" id="KW-0433">Leucine-rich repeat</keyword>
<evidence type="ECO:0008006" key="9">
    <source>
        <dbReference type="Google" id="ProtNLM"/>
    </source>
</evidence>
<dbReference type="Gene3D" id="3.80.10.10">
    <property type="entry name" value="Ribonuclease Inhibitor"/>
    <property type="match status" value="2"/>
</dbReference>
<dbReference type="PRINTS" id="PR00364">
    <property type="entry name" value="DISEASERSIST"/>
</dbReference>
<sequence length="1231" mass="138309">MEAAIGLASGLIDSILTLLSNELVGAYVASTELGLNSKQIKRDLMFTQGLLHEAQRSGVGDNHALQGLIQELSAKADEAEDALDELHYFIIQDDLDGTKDAVPDLGDDLQGHARHGRHALSHTIGNCFAWFSCSHMHGDDVTNNPHDATNPSSDGPIDRLPFHRVDMSKKIKSVIQEIHSLCGPVSELLKIIQRGSNNTPIFTLKRPLIGSTSVQDTLFGRRNLFEQTIKGIITNISETLSVIPIVGPGGIGKTTFTQHLYNDERTQEHFPIRVWVCVSSDFDVLKVSQEILSGIERNKTANQSTSLDQLQISITQGLKTKRFLIVLDDIWECNSQGWESLLAPLMKGEAKGSMVLVTTRFPSKADIVKTTYPIALKGLGPVEFFTFFESFIFGGQKPEGYHDDLTHIARDIARKLKGSPLAAKTVGRILKKDLSREYWMRVLENNEWQKEKNDDDILPSLRISYDYLPFHLKKCFPYFALFPEDHRFKNIEITYFWIAIGIIDKDENYMDELVDNGFLVKVNDDREGEYYVLHDLLHELARNISLKECLNIYSRASFRVDSIPKSIRHLSITMKNKYDGNFTEEIIKFKRKVDFVNLRTLMIFRGHAGTIDDILKDIFKDIKGLRVLYIEVESPEYLPHNLSNFIHLQYLKITRYNTSSQLTLPSMLSRFYHLKFLDLSSWYGSDKLPKDISHLINLCHLLVTNELDSNIPEVGKMKSLKGLTKFHVKKESVGFELSELEELTELGGELSIYNLRNVATKEEATKAKLVSKGGLKKLELHWGTEYNWGEPEVHDDSPELSHVIEGFKPHPELQSLVIKNHGGSTGPSWLCGSISVLMLTALHLEGVCWTILPPLGQLLHLTSLKLIKIPGFGQIRPGFGGVTDISFLQLKEVVLGQLPEFTEWVGSSNAHCFSRLEYLSCTQCPNLHELYFMQEGSGSHTSLLTLMIRDCPKLVQPPMPRTSTVSHIDVSAGSSGSMDHPERDLSLTGYSGGFQAGSKFTWAQLPKLTSLRTLWITEDPSFTSITLLSNLTSLTDLNLTNCENLTVDGFNPLIAAVNLELLRVRNGGDRPRSVAADLLSELVVASMTKQLLPSAGCFRLGTLDVDNISSVLVTPVCTLLANTLHTLYISCDKRVESFTEEEENALQLLTSLRFLTFWRCPRLRSLPRRLHRLSSLRYLHVGYCPEIRSLPKEGLPTSMGMLTVTRCAPELHEQFKELQGTNPRLNVTSNL</sequence>
<dbReference type="InterPro" id="IPR027417">
    <property type="entry name" value="P-loop_NTPase"/>
</dbReference>
<keyword evidence="8" id="KW-1185">Reference proteome</keyword>
<dbReference type="Pfam" id="PF00931">
    <property type="entry name" value="NB-ARC"/>
    <property type="match status" value="1"/>
</dbReference>
<evidence type="ECO:0000313" key="7">
    <source>
        <dbReference type="EMBL" id="VAI94042.1"/>
    </source>
</evidence>
<feature type="domain" description="NB-ARC" evidence="4">
    <location>
        <begin position="228"/>
        <end position="393"/>
    </location>
</feature>
<feature type="domain" description="Disease resistance protein winged helix" evidence="5">
    <location>
        <begin position="481"/>
        <end position="541"/>
    </location>
</feature>
<evidence type="ECO:0000256" key="1">
    <source>
        <dbReference type="ARBA" id="ARBA00022614"/>
    </source>
</evidence>
<dbReference type="EMBL" id="LT934124">
    <property type="protein sequence ID" value="VAI94042.1"/>
    <property type="molecule type" value="Genomic_DNA"/>
</dbReference>
<evidence type="ECO:0000256" key="2">
    <source>
        <dbReference type="ARBA" id="ARBA00022737"/>
    </source>
</evidence>
<evidence type="ECO:0000313" key="8">
    <source>
        <dbReference type="Proteomes" id="UP000324705"/>
    </source>
</evidence>
<keyword evidence="2" id="KW-0677">Repeat</keyword>
<dbReference type="InterPro" id="IPR036388">
    <property type="entry name" value="WH-like_DNA-bd_sf"/>
</dbReference>
<evidence type="ECO:0000259" key="5">
    <source>
        <dbReference type="Pfam" id="PF23559"/>
    </source>
</evidence>